<feature type="region of interest" description="Disordered" evidence="1">
    <location>
        <begin position="66"/>
        <end position="99"/>
    </location>
</feature>
<protein>
    <submittedName>
        <fullName evidence="2">Uncharacterized protein</fullName>
    </submittedName>
</protein>
<feature type="region of interest" description="Disordered" evidence="1">
    <location>
        <begin position="1"/>
        <end position="24"/>
    </location>
</feature>
<dbReference type="Proteomes" id="UP000053237">
    <property type="component" value="Unassembled WGS sequence"/>
</dbReference>
<gene>
    <name evidence="2" type="ORF">BN9_131610</name>
</gene>
<comment type="caution">
    <text evidence="2">The sequence shown here is derived from an EMBL/GenBank/DDBJ whole genome shotgun (WGS) entry which is preliminary data.</text>
</comment>
<name>A0A024FWV0_9STRA</name>
<dbReference type="InParanoid" id="A0A024FWV0"/>
<evidence type="ECO:0000313" key="3">
    <source>
        <dbReference type="Proteomes" id="UP000053237"/>
    </source>
</evidence>
<accession>A0A024FWV0</accession>
<evidence type="ECO:0000256" key="1">
    <source>
        <dbReference type="SAM" id="MobiDB-lite"/>
    </source>
</evidence>
<feature type="compositionally biased region" description="Acidic residues" evidence="1">
    <location>
        <begin position="66"/>
        <end position="79"/>
    </location>
</feature>
<dbReference type="AlphaFoldDB" id="A0A024FWV0"/>
<dbReference type="EMBL" id="CAIX01001287">
    <property type="protein sequence ID" value="CCI11590.1"/>
    <property type="molecule type" value="Genomic_DNA"/>
</dbReference>
<proteinExistence type="predicted"/>
<evidence type="ECO:0000313" key="2">
    <source>
        <dbReference type="EMBL" id="CCI11590.1"/>
    </source>
</evidence>
<sequence>MVVIDESDGEEDNDEGNSDPEDAEAAVAVADIDRRPDFRPSDDAAAETLRMFNGMIQELEEVIMEEADNLQDEKDEQDQEVNNATATGGLKAPPPEDLGFEAVHPCDDYKSKLQIFNLLEFQDWDFDDDGTTVTVFLLLNLEETKCLEKLNI</sequence>
<keyword evidence="3" id="KW-1185">Reference proteome</keyword>
<reference evidence="2 3" key="1">
    <citation type="submission" date="2012-05" db="EMBL/GenBank/DDBJ databases">
        <title>Recombination and specialization in a pathogen metapopulation.</title>
        <authorList>
            <person name="Gardiner A."/>
            <person name="Kemen E."/>
            <person name="Schultz-Larsen T."/>
            <person name="MacLean D."/>
            <person name="Van Oosterhout C."/>
            <person name="Jones J.D.G."/>
        </authorList>
    </citation>
    <scope>NUCLEOTIDE SEQUENCE [LARGE SCALE GENOMIC DNA]</scope>
    <source>
        <strain evidence="2 3">Ac Nc2</strain>
    </source>
</reference>
<organism evidence="2 3">
    <name type="scientific">Albugo candida</name>
    <dbReference type="NCBI Taxonomy" id="65357"/>
    <lineage>
        <taxon>Eukaryota</taxon>
        <taxon>Sar</taxon>
        <taxon>Stramenopiles</taxon>
        <taxon>Oomycota</taxon>
        <taxon>Peronosporomycetes</taxon>
        <taxon>Albuginales</taxon>
        <taxon>Albuginaceae</taxon>
        <taxon>Albugo</taxon>
    </lineage>
</organism>